<dbReference type="EMBL" id="FAXC01000363">
    <property type="protein sequence ID" value="CUV10135.1"/>
    <property type="molecule type" value="Genomic_DNA"/>
</dbReference>
<accession>A0A160VHD1</accession>
<gene>
    <name evidence="1" type="ORF">MGWOODY_Mmi2025</name>
</gene>
<protein>
    <submittedName>
        <fullName evidence="1">Uncharacterized protein</fullName>
    </submittedName>
</protein>
<name>A0A160VHD1_9ZZZZ</name>
<sequence>MLMEALSQPLKAYLQTIPTRFKNPGFLRKFPNVVIANLDRL</sequence>
<reference evidence="1" key="1">
    <citation type="submission" date="2015-10" db="EMBL/GenBank/DDBJ databases">
        <authorList>
            <person name="Gilbert D.G."/>
        </authorList>
    </citation>
    <scope>NUCLEOTIDE SEQUENCE</scope>
</reference>
<evidence type="ECO:0000313" key="1">
    <source>
        <dbReference type="EMBL" id="CUV10135.1"/>
    </source>
</evidence>
<proteinExistence type="predicted"/>
<dbReference type="AlphaFoldDB" id="A0A160VHD1"/>
<organism evidence="1">
    <name type="scientific">hydrothermal vent metagenome</name>
    <dbReference type="NCBI Taxonomy" id="652676"/>
    <lineage>
        <taxon>unclassified sequences</taxon>
        <taxon>metagenomes</taxon>
        <taxon>ecological metagenomes</taxon>
    </lineage>
</organism>